<feature type="compositionally biased region" description="Basic residues" evidence="1">
    <location>
        <begin position="432"/>
        <end position="441"/>
    </location>
</feature>
<dbReference type="AlphaFoldDB" id="A0AAN7VMX5"/>
<feature type="compositionally biased region" description="Basic and acidic residues" evidence="1">
    <location>
        <begin position="252"/>
        <end position="295"/>
    </location>
</feature>
<evidence type="ECO:0000313" key="3">
    <source>
        <dbReference type="EMBL" id="KAK5650385.1"/>
    </source>
</evidence>
<dbReference type="Proteomes" id="UP001329430">
    <property type="component" value="Chromosome 1"/>
</dbReference>
<dbReference type="InterPro" id="IPR037645">
    <property type="entry name" value="KCT2"/>
</dbReference>
<evidence type="ECO:0000256" key="1">
    <source>
        <dbReference type="SAM" id="MobiDB-lite"/>
    </source>
</evidence>
<name>A0AAN7VMX5_9COLE</name>
<gene>
    <name evidence="3" type="ORF">RI129_001414</name>
</gene>
<sequence>MLCSLYYSVFQHFCTITNSSFFDITKLTKEFDQIREEFSNKPTEVCNSLKLINSTILLKPDLVKVFNKNSSCFHLCTDYEDKVVDVCSLTSFIWNLTVDYTAKDRRVDPKGEIAISSGKKNTMLPKVSNGIVQSKTNMSNGNVNIDANKLENTDGVQQSTSDNSLVIQDSPNVPGQVSTPNATNVKVITAQGNKEVPNLKKDKSTPQQNDEVQVGEVQPVPDEKQSISKAKPISNTVDNKPEATNTLNINNDAKKIKTNEIHAKNDEIKSNGTDLEVKPSTDTQIKENAETESIKNKPIVLQSEKEAKKQDDNPEDTKPDDTAIYMDKEDDDDENDFLPPKKITKVNEDKPEDNGDELQLLPKSSEVKTKIEVAKPKEIDEDTAANYKNQNIDDSDSYFFSYFMMVCVVFICGYVAYHNKQKILALVLEGRKGRRPSRTRRPNSSNYRKLDSTLEEAVTSSCNKNSTQVIY</sequence>
<dbReference type="PANTHER" id="PTHR16502">
    <property type="entry name" value="KERATINOCYTE-ASSOCIATED TRANSMEMBRANE PROTEIN 2"/>
    <property type="match status" value="1"/>
</dbReference>
<dbReference type="Pfam" id="PF17818">
    <property type="entry name" value="KCT2"/>
    <property type="match status" value="1"/>
</dbReference>
<proteinExistence type="predicted"/>
<feature type="region of interest" description="Disordered" evidence="1">
    <location>
        <begin position="432"/>
        <end position="451"/>
    </location>
</feature>
<evidence type="ECO:0008006" key="5">
    <source>
        <dbReference type="Google" id="ProtNLM"/>
    </source>
</evidence>
<evidence type="ECO:0000256" key="2">
    <source>
        <dbReference type="SAM" id="Phobius"/>
    </source>
</evidence>
<accession>A0AAN7VMX5</accession>
<keyword evidence="2" id="KW-0812">Transmembrane</keyword>
<keyword evidence="4" id="KW-1185">Reference proteome</keyword>
<protein>
    <recommendedName>
        <fullName evidence="5">Trans-Golgi network integral membrane protein 2</fullName>
    </recommendedName>
</protein>
<feature type="compositionally biased region" description="Polar residues" evidence="1">
    <location>
        <begin position="154"/>
        <end position="192"/>
    </location>
</feature>
<feature type="transmembrane region" description="Helical" evidence="2">
    <location>
        <begin position="398"/>
        <end position="417"/>
    </location>
</feature>
<dbReference type="PANTHER" id="PTHR16502:SF0">
    <property type="entry name" value="KERATINOCYTE-ASSOCIATED TRANSMEMBRANE PROTEIN 2"/>
    <property type="match status" value="1"/>
</dbReference>
<evidence type="ECO:0000313" key="4">
    <source>
        <dbReference type="Proteomes" id="UP001329430"/>
    </source>
</evidence>
<feature type="compositionally biased region" description="Basic and acidic residues" evidence="1">
    <location>
        <begin position="303"/>
        <end position="321"/>
    </location>
</feature>
<keyword evidence="2" id="KW-1133">Transmembrane helix</keyword>
<keyword evidence="2" id="KW-0472">Membrane</keyword>
<dbReference type="EMBL" id="JAVRBK010000001">
    <property type="protein sequence ID" value="KAK5650385.1"/>
    <property type="molecule type" value="Genomic_DNA"/>
</dbReference>
<feature type="region of interest" description="Disordered" evidence="1">
    <location>
        <begin position="154"/>
        <end position="359"/>
    </location>
</feature>
<feature type="compositionally biased region" description="Polar residues" evidence="1">
    <location>
        <begin position="233"/>
        <end position="251"/>
    </location>
</feature>
<organism evidence="3 4">
    <name type="scientific">Pyrocoelia pectoralis</name>
    <dbReference type="NCBI Taxonomy" id="417401"/>
    <lineage>
        <taxon>Eukaryota</taxon>
        <taxon>Metazoa</taxon>
        <taxon>Ecdysozoa</taxon>
        <taxon>Arthropoda</taxon>
        <taxon>Hexapoda</taxon>
        <taxon>Insecta</taxon>
        <taxon>Pterygota</taxon>
        <taxon>Neoptera</taxon>
        <taxon>Endopterygota</taxon>
        <taxon>Coleoptera</taxon>
        <taxon>Polyphaga</taxon>
        <taxon>Elateriformia</taxon>
        <taxon>Elateroidea</taxon>
        <taxon>Lampyridae</taxon>
        <taxon>Lampyrinae</taxon>
        <taxon>Pyrocoelia</taxon>
    </lineage>
</organism>
<reference evidence="3 4" key="1">
    <citation type="journal article" date="2024" name="Insects">
        <title>An Improved Chromosome-Level Genome Assembly of the Firefly Pyrocoelia pectoralis.</title>
        <authorList>
            <person name="Fu X."/>
            <person name="Meyer-Rochow V.B."/>
            <person name="Ballantyne L."/>
            <person name="Zhu X."/>
        </authorList>
    </citation>
    <scope>NUCLEOTIDE SEQUENCE [LARGE SCALE GENOMIC DNA]</scope>
    <source>
        <strain evidence="3">XCY_ONT2</strain>
    </source>
</reference>
<comment type="caution">
    <text evidence="3">The sequence shown here is derived from an EMBL/GenBank/DDBJ whole genome shotgun (WGS) entry which is preliminary data.</text>
</comment>